<dbReference type="GO" id="GO:0008924">
    <property type="term" value="F:L-malate dehydrogenase (quinone) activity"/>
    <property type="evidence" value="ECO:0007669"/>
    <property type="project" value="UniProtKB-EC"/>
</dbReference>
<proteinExistence type="predicted"/>
<keyword evidence="3" id="KW-0816">Tricarboxylic acid cycle</keyword>
<dbReference type="Pfam" id="PF06039">
    <property type="entry name" value="Mqo"/>
    <property type="match status" value="1"/>
</dbReference>
<evidence type="ECO:0000256" key="3">
    <source>
        <dbReference type="ARBA" id="ARBA00022532"/>
    </source>
</evidence>
<evidence type="ECO:0000256" key="5">
    <source>
        <dbReference type="ARBA" id="ARBA00022827"/>
    </source>
</evidence>
<comment type="cofactor">
    <cofactor evidence="1">
        <name>FAD</name>
        <dbReference type="ChEBI" id="CHEBI:57692"/>
    </cofactor>
</comment>
<dbReference type="InterPro" id="IPR006231">
    <property type="entry name" value="MQO"/>
</dbReference>
<sequence length="136" mass="15101">MQSPEERFEALVKHYPEAKFEDWELITAGQCVRIIKKDKKDGGVLKFGTEIVSDKDKTLAALLGAFPGASTAVSIMLNVLNECFPEKMKSTNWRKKLSEMIPSYGKSLINDGVLCKKTRAYSIAILKLEDGGLGIF</sequence>
<dbReference type="UniPathway" id="UPA00223"/>
<reference evidence="7" key="1">
    <citation type="submission" date="2018-06" db="EMBL/GenBank/DDBJ databases">
        <authorList>
            <person name="Zhirakovskaya E."/>
        </authorList>
    </citation>
    <scope>NUCLEOTIDE SEQUENCE</scope>
</reference>
<accession>A0A3B0TKY5</accession>
<gene>
    <name evidence="7" type="ORF">MNBD_BACTEROID03-1114</name>
</gene>
<comment type="pathway">
    <text evidence="2">Carbohydrate metabolism; tricarboxylic acid cycle.</text>
</comment>
<evidence type="ECO:0000313" key="7">
    <source>
        <dbReference type="EMBL" id="VAW12829.1"/>
    </source>
</evidence>
<evidence type="ECO:0000256" key="4">
    <source>
        <dbReference type="ARBA" id="ARBA00022630"/>
    </source>
</evidence>
<dbReference type="GO" id="GO:0006099">
    <property type="term" value="P:tricarboxylic acid cycle"/>
    <property type="evidence" value="ECO:0007669"/>
    <property type="project" value="UniProtKB-UniPathway"/>
</dbReference>
<evidence type="ECO:0000256" key="6">
    <source>
        <dbReference type="ARBA" id="ARBA00023002"/>
    </source>
</evidence>
<dbReference type="AlphaFoldDB" id="A0A3B0TKY5"/>
<evidence type="ECO:0000256" key="1">
    <source>
        <dbReference type="ARBA" id="ARBA00001974"/>
    </source>
</evidence>
<evidence type="ECO:0000256" key="2">
    <source>
        <dbReference type="ARBA" id="ARBA00005163"/>
    </source>
</evidence>
<keyword evidence="4" id="KW-0285">Flavoprotein</keyword>
<name>A0A3B0TKY5_9ZZZZ</name>
<organism evidence="7">
    <name type="scientific">hydrothermal vent metagenome</name>
    <dbReference type="NCBI Taxonomy" id="652676"/>
    <lineage>
        <taxon>unclassified sequences</taxon>
        <taxon>metagenomes</taxon>
        <taxon>ecological metagenomes</taxon>
    </lineage>
</organism>
<dbReference type="EMBL" id="UOEL01000095">
    <property type="protein sequence ID" value="VAW12829.1"/>
    <property type="molecule type" value="Genomic_DNA"/>
</dbReference>
<dbReference type="EC" id="1.1.5.4" evidence="7"/>
<protein>
    <submittedName>
        <fullName evidence="7">Malate:quinone oxidoreductase</fullName>
        <ecNumber evidence="7">1.1.5.4</ecNumber>
    </submittedName>
</protein>
<keyword evidence="6 7" id="KW-0560">Oxidoreductase</keyword>
<keyword evidence="5" id="KW-0274">FAD</keyword>